<accession>A0AA97P5D4</accession>
<feature type="signal peptide" evidence="1">
    <location>
        <begin position="1"/>
        <end position="17"/>
    </location>
</feature>
<sequence length="367" mass="41258">MYTSIPLLAVLAQHVLAQQMLRYQCSQLSIERLDPIFSPGVAQSPYLHQIVGGNSFDATMPPGAFDPAQRSTCTTCSFSEDFSNYWTANLFFRSRNGTFKRVPQMSNVGTRGGGMTVYYIPPYDGRTKVTAFKPGFRMLAGDPNLREARGQQQQICHRCLDNLEQNPFGGAPCTGHDTAALPRGFCNGGIRSTITFPTCWDGKSVDSYDHKSHVAYPSSGTFESTGPCPASHPVRLPQVMYEVIWDTREFNKKDMWPEDGSQPFVYSFGDSVGYGQHGDFLFGWKGNALQRALDARCHMDKCPQLKWQMPEVGVQCKKSQSRFTGLLTRLVHRRAEVSAWRHSSRLKEFVLCNTVDIEDFQVRYLPS</sequence>
<proteinExistence type="predicted"/>
<gene>
    <name evidence="3" type="ORF">OOU_Y34scaffold00217g8</name>
</gene>
<dbReference type="PANTHER" id="PTHR43662">
    <property type="match status" value="1"/>
</dbReference>
<reference evidence="3" key="1">
    <citation type="journal article" date="2012" name="PLoS Genet.">
        <title>Comparative analysis of the genomes of two field isolates of the rice blast fungus Magnaporthe oryzae.</title>
        <authorList>
            <person name="Xue M."/>
            <person name="Yang J."/>
            <person name="Li Z."/>
            <person name="Hu S."/>
            <person name="Yao N."/>
            <person name="Dean R.A."/>
            <person name="Zhao W."/>
            <person name="Shen M."/>
            <person name="Zhang H."/>
            <person name="Li C."/>
            <person name="Liu L."/>
            <person name="Cao L."/>
            <person name="Xu X."/>
            <person name="Xing Y."/>
            <person name="Hsiang T."/>
            <person name="Zhang Z."/>
            <person name="Xu J.R."/>
            <person name="Peng Y.L."/>
        </authorList>
    </citation>
    <scope>NUCLEOTIDE SEQUENCE</scope>
    <source>
        <strain evidence="3">Y34</strain>
    </source>
</reference>
<evidence type="ECO:0000313" key="3">
    <source>
        <dbReference type="EMBL" id="ELQ42266.1"/>
    </source>
</evidence>
<dbReference type="PANTHER" id="PTHR43662:SF2">
    <property type="entry name" value="DUF1996 DOMAIN-CONTAINING PROTEIN"/>
    <property type="match status" value="1"/>
</dbReference>
<organism evidence="3">
    <name type="scientific">Pyricularia oryzae (strain Y34)</name>
    <name type="common">Rice blast fungus</name>
    <name type="synonym">Magnaporthe oryzae</name>
    <dbReference type="NCBI Taxonomy" id="1143189"/>
    <lineage>
        <taxon>Eukaryota</taxon>
        <taxon>Fungi</taxon>
        <taxon>Dikarya</taxon>
        <taxon>Ascomycota</taxon>
        <taxon>Pezizomycotina</taxon>
        <taxon>Sordariomycetes</taxon>
        <taxon>Sordariomycetidae</taxon>
        <taxon>Magnaporthales</taxon>
        <taxon>Pyriculariaceae</taxon>
        <taxon>Pyricularia</taxon>
    </lineage>
</organism>
<dbReference type="InterPro" id="IPR018535">
    <property type="entry name" value="DUF1996"/>
</dbReference>
<dbReference type="Proteomes" id="UP000011086">
    <property type="component" value="Unassembled WGS sequence"/>
</dbReference>
<name>A0AA97P5D4_PYRO3</name>
<feature type="domain" description="DUF1996" evidence="2">
    <location>
        <begin position="34"/>
        <end position="284"/>
    </location>
</feature>
<dbReference type="AlphaFoldDB" id="A0AA97P5D4"/>
<evidence type="ECO:0000256" key="1">
    <source>
        <dbReference type="SAM" id="SignalP"/>
    </source>
</evidence>
<evidence type="ECO:0000259" key="2">
    <source>
        <dbReference type="Pfam" id="PF09362"/>
    </source>
</evidence>
<dbReference type="EMBL" id="JH793600">
    <property type="protein sequence ID" value="ELQ42266.1"/>
    <property type="molecule type" value="Genomic_DNA"/>
</dbReference>
<protein>
    <recommendedName>
        <fullName evidence="2">DUF1996 domain-containing protein</fullName>
    </recommendedName>
</protein>
<dbReference type="Pfam" id="PF09362">
    <property type="entry name" value="DUF1996"/>
    <property type="match status" value="1"/>
</dbReference>
<keyword evidence="1" id="KW-0732">Signal</keyword>
<feature type="chain" id="PRO_5041679552" description="DUF1996 domain-containing protein" evidence="1">
    <location>
        <begin position="18"/>
        <end position="367"/>
    </location>
</feature>